<evidence type="ECO:0000256" key="2">
    <source>
        <dbReference type="ARBA" id="ARBA00004496"/>
    </source>
</evidence>
<proteinExistence type="inferred from homology"/>
<dbReference type="InterPro" id="IPR051583">
    <property type="entry name" value="YAP1"/>
</dbReference>
<feature type="domain" description="WW" evidence="10">
    <location>
        <begin position="117"/>
        <end position="150"/>
    </location>
</feature>
<dbReference type="GO" id="GO:0003713">
    <property type="term" value="F:transcription coactivator activity"/>
    <property type="evidence" value="ECO:0007669"/>
    <property type="project" value="TreeGrafter"/>
</dbReference>
<keyword evidence="5" id="KW-0010">Activator</keyword>
<dbReference type="PROSITE" id="PS50020">
    <property type="entry name" value="WW_DOMAIN_2"/>
    <property type="match status" value="2"/>
</dbReference>
<comment type="subcellular location">
    <subcellularLocation>
        <location evidence="2">Cytoplasm</location>
    </subcellularLocation>
    <subcellularLocation>
        <location evidence="1">Nucleus</location>
    </subcellularLocation>
</comment>
<evidence type="ECO:0000259" key="10">
    <source>
        <dbReference type="PROSITE" id="PS50020"/>
    </source>
</evidence>
<dbReference type="PANTHER" id="PTHR17616">
    <property type="entry name" value="YES-ASSOCIATED PROTEIN YAP1 FAMILY MEMBER"/>
    <property type="match status" value="1"/>
</dbReference>
<dbReference type="SUPFAM" id="SSF51045">
    <property type="entry name" value="WW domain"/>
    <property type="match status" value="2"/>
</dbReference>
<comment type="similarity">
    <text evidence="8">Belongs to the YAP1 family.</text>
</comment>
<feature type="compositionally biased region" description="Gly residues" evidence="9">
    <location>
        <begin position="63"/>
        <end position="74"/>
    </location>
</feature>
<evidence type="ECO:0000256" key="6">
    <source>
        <dbReference type="ARBA" id="ARBA00023163"/>
    </source>
</evidence>
<keyword evidence="7" id="KW-0539">Nucleus</keyword>
<dbReference type="InterPro" id="IPR036020">
    <property type="entry name" value="WW_dom_sf"/>
</dbReference>
<evidence type="ECO:0000256" key="8">
    <source>
        <dbReference type="ARBA" id="ARBA00038057"/>
    </source>
</evidence>
<dbReference type="Pfam" id="PF00397">
    <property type="entry name" value="WW"/>
    <property type="match status" value="2"/>
</dbReference>
<reference evidence="11 12" key="1">
    <citation type="submission" date="2024-02" db="EMBL/GenBank/DDBJ databases">
        <title>Chromosome-scale genome assembly of the rough periwinkle Littorina saxatilis.</title>
        <authorList>
            <person name="De Jode A."/>
            <person name="Faria R."/>
            <person name="Formenti G."/>
            <person name="Sims Y."/>
            <person name="Smith T.P."/>
            <person name="Tracey A."/>
            <person name="Wood J.M.D."/>
            <person name="Zagrodzka Z.B."/>
            <person name="Johannesson K."/>
            <person name="Butlin R.K."/>
            <person name="Leder E.H."/>
        </authorList>
    </citation>
    <scope>NUCLEOTIDE SEQUENCE [LARGE SCALE GENOMIC DNA]</scope>
    <source>
        <strain evidence="11">Snail1</strain>
        <tissue evidence="11">Muscle</tissue>
    </source>
</reference>
<keyword evidence="4" id="KW-0805">Transcription regulation</keyword>
<feature type="region of interest" description="Disordered" evidence="9">
    <location>
        <begin position="147"/>
        <end position="182"/>
    </location>
</feature>
<comment type="caution">
    <text evidence="11">The sequence shown here is derived from an EMBL/GenBank/DDBJ whole genome shotgun (WGS) entry which is preliminary data.</text>
</comment>
<sequence>MSQERSSSHVVHVRENSASEMEALFKVVADPNAQEANKSIPFRDRNLPASFFQQPGLNQMGLPKGGPEGQGFGEVGPVSHLRAHSSPASLQQTLSAAPPPLGAHQHLRQHSCELLDEPLPQGWGMARTPQGQRYFLNHVLQTTTWVDPRKSHSPNSLGSPQQPGSPASGTQTPPGGPVDVTKMAVPHGWEKAYTPEGEMYFINHVERTTSWFHPSIPTQAQRPGMRLHQQQPNCPAPSFPSLPSPQQQQQQMRSPVSGASSPPVVAGGVPRGLNSADQQRQMKLKQLQMEKEMLMKRQEELNRQEMMIRKGGASGEAADQATEMTTVADPFLGQTGSSTDHSRQESADSGLGESHGGMGTNYAIRTPEDFLSNMEEMDIHDGGPKVPGQGDFGSMDIASVGDASDSHNMDSEDLVPSLQEDISSELLKDVENVLNSNKVDNLLTWL</sequence>
<evidence type="ECO:0000256" key="1">
    <source>
        <dbReference type="ARBA" id="ARBA00004123"/>
    </source>
</evidence>
<dbReference type="SMART" id="SM00456">
    <property type="entry name" value="WW"/>
    <property type="match status" value="2"/>
</dbReference>
<dbReference type="AlphaFoldDB" id="A0AAN9AN33"/>
<feature type="compositionally biased region" description="Polar residues" evidence="9">
    <location>
        <begin position="86"/>
        <end position="95"/>
    </location>
</feature>
<feature type="domain" description="WW" evidence="10">
    <location>
        <begin position="183"/>
        <end position="216"/>
    </location>
</feature>
<dbReference type="GO" id="GO:0035329">
    <property type="term" value="P:hippo signaling"/>
    <property type="evidence" value="ECO:0007669"/>
    <property type="project" value="TreeGrafter"/>
</dbReference>
<dbReference type="Gene3D" id="6.20.430.10">
    <property type="match status" value="1"/>
</dbReference>
<dbReference type="PROSITE" id="PS01159">
    <property type="entry name" value="WW_DOMAIN_1"/>
    <property type="match status" value="2"/>
</dbReference>
<evidence type="ECO:0000313" key="12">
    <source>
        <dbReference type="Proteomes" id="UP001374579"/>
    </source>
</evidence>
<feature type="region of interest" description="Disordered" evidence="9">
    <location>
        <begin position="214"/>
        <end position="278"/>
    </location>
</feature>
<dbReference type="InterPro" id="IPR001202">
    <property type="entry name" value="WW_dom"/>
</dbReference>
<feature type="region of interest" description="Disordered" evidence="9">
    <location>
        <begin position="63"/>
        <end position="107"/>
    </location>
</feature>
<feature type="compositionally biased region" description="Low complexity" evidence="9">
    <location>
        <begin position="244"/>
        <end position="272"/>
    </location>
</feature>
<dbReference type="Pfam" id="PF15238">
    <property type="entry name" value="TEADIR3"/>
    <property type="match status" value="1"/>
</dbReference>
<name>A0AAN9AN33_9CAEN</name>
<keyword evidence="12" id="KW-1185">Reference proteome</keyword>
<dbReference type="EMBL" id="JBAMIC010000024">
    <property type="protein sequence ID" value="KAK7089940.1"/>
    <property type="molecule type" value="Genomic_DNA"/>
</dbReference>
<dbReference type="Proteomes" id="UP001374579">
    <property type="component" value="Unassembled WGS sequence"/>
</dbReference>
<evidence type="ECO:0000256" key="4">
    <source>
        <dbReference type="ARBA" id="ARBA00023015"/>
    </source>
</evidence>
<feature type="region of interest" description="Disordered" evidence="9">
    <location>
        <begin position="330"/>
        <end position="360"/>
    </location>
</feature>
<evidence type="ECO:0000256" key="3">
    <source>
        <dbReference type="ARBA" id="ARBA00022490"/>
    </source>
</evidence>
<evidence type="ECO:0000313" key="11">
    <source>
        <dbReference type="EMBL" id="KAK7089940.1"/>
    </source>
</evidence>
<evidence type="ECO:0000256" key="9">
    <source>
        <dbReference type="SAM" id="MobiDB-lite"/>
    </source>
</evidence>
<evidence type="ECO:0000256" key="5">
    <source>
        <dbReference type="ARBA" id="ARBA00023159"/>
    </source>
</evidence>
<keyword evidence="6" id="KW-0804">Transcription</keyword>
<dbReference type="GO" id="GO:0005737">
    <property type="term" value="C:cytoplasm"/>
    <property type="evidence" value="ECO:0007669"/>
    <property type="project" value="UniProtKB-SubCell"/>
</dbReference>
<protein>
    <recommendedName>
        <fullName evidence="10">WW domain-containing protein</fullName>
    </recommendedName>
</protein>
<organism evidence="11 12">
    <name type="scientific">Littorina saxatilis</name>
    <dbReference type="NCBI Taxonomy" id="31220"/>
    <lineage>
        <taxon>Eukaryota</taxon>
        <taxon>Metazoa</taxon>
        <taxon>Spiralia</taxon>
        <taxon>Lophotrochozoa</taxon>
        <taxon>Mollusca</taxon>
        <taxon>Gastropoda</taxon>
        <taxon>Caenogastropoda</taxon>
        <taxon>Littorinimorpha</taxon>
        <taxon>Littorinoidea</taxon>
        <taxon>Littorinidae</taxon>
        <taxon>Littorina</taxon>
    </lineage>
</organism>
<evidence type="ECO:0000256" key="7">
    <source>
        <dbReference type="ARBA" id="ARBA00023242"/>
    </source>
</evidence>
<accession>A0AAN9AN33</accession>
<dbReference type="GO" id="GO:0005634">
    <property type="term" value="C:nucleus"/>
    <property type="evidence" value="ECO:0007669"/>
    <property type="project" value="UniProtKB-SubCell"/>
</dbReference>
<feature type="compositionally biased region" description="Polar residues" evidence="9">
    <location>
        <begin position="153"/>
        <end position="173"/>
    </location>
</feature>
<dbReference type="InterPro" id="IPR053819">
    <property type="entry name" value="TEADIR3_omega_loop"/>
</dbReference>
<keyword evidence="3" id="KW-0963">Cytoplasm</keyword>
<dbReference type="FunFam" id="2.20.70.10:FF:000012">
    <property type="entry name" value="transcriptional coactivator YAP1 isoform X2"/>
    <property type="match status" value="1"/>
</dbReference>
<feature type="compositionally biased region" description="Pro residues" evidence="9">
    <location>
        <begin position="234"/>
        <end position="243"/>
    </location>
</feature>
<dbReference type="GO" id="GO:0045944">
    <property type="term" value="P:positive regulation of transcription by RNA polymerase II"/>
    <property type="evidence" value="ECO:0007669"/>
    <property type="project" value="TreeGrafter"/>
</dbReference>
<dbReference type="Gene3D" id="2.20.70.10">
    <property type="match status" value="2"/>
</dbReference>
<dbReference type="CDD" id="cd00201">
    <property type="entry name" value="WW"/>
    <property type="match status" value="2"/>
</dbReference>
<gene>
    <name evidence="11" type="ORF">V1264_009814</name>
</gene>
<dbReference type="PANTHER" id="PTHR17616:SF8">
    <property type="entry name" value="TRANSCRIPTIONAL COACTIVATOR YORKIE"/>
    <property type="match status" value="1"/>
</dbReference>